<evidence type="ECO:0000259" key="2">
    <source>
        <dbReference type="Pfam" id="PF00534"/>
    </source>
</evidence>
<evidence type="ECO:0000256" key="1">
    <source>
        <dbReference type="ARBA" id="ARBA00022679"/>
    </source>
</evidence>
<dbReference type="InterPro" id="IPR001296">
    <property type="entry name" value="Glyco_trans_1"/>
</dbReference>
<accession>A0AAW6A047</accession>
<keyword evidence="1" id="KW-0808">Transferase</keyword>
<organism evidence="3 4">
    <name type="scientific">Bifidobacterium catenulatum</name>
    <dbReference type="NCBI Taxonomy" id="1686"/>
    <lineage>
        <taxon>Bacteria</taxon>
        <taxon>Bacillati</taxon>
        <taxon>Actinomycetota</taxon>
        <taxon>Actinomycetes</taxon>
        <taxon>Bifidobacteriales</taxon>
        <taxon>Bifidobacteriaceae</taxon>
        <taxon>Bifidobacterium</taxon>
    </lineage>
</organism>
<reference evidence="3" key="1">
    <citation type="submission" date="2023-01" db="EMBL/GenBank/DDBJ databases">
        <title>Human gut microbiome strain richness.</title>
        <authorList>
            <person name="Chen-Liaw A."/>
        </authorList>
    </citation>
    <scope>NUCLEOTIDE SEQUENCE</scope>
    <source>
        <strain evidence="3">BSD2780120875st1_E5_BSD2780120875b_170604</strain>
    </source>
</reference>
<dbReference type="AlphaFoldDB" id="A0AAW6A047"/>
<dbReference type="EMBL" id="JAQKGX010000003">
    <property type="protein sequence ID" value="MDB1161930.1"/>
    <property type="molecule type" value="Genomic_DNA"/>
</dbReference>
<dbReference type="CDD" id="cd03811">
    <property type="entry name" value="GT4_GT28_WabH-like"/>
    <property type="match status" value="1"/>
</dbReference>
<dbReference type="GO" id="GO:0016757">
    <property type="term" value="F:glycosyltransferase activity"/>
    <property type="evidence" value="ECO:0007669"/>
    <property type="project" value="InterPro"/>
</dbReference>
<dbReference type="Gene3D" id="3.40.50.2000">
    <property type="entry name" value="Glycogen Phosphorylase B"/>
    <property type="match status" value="2"/>
</dbReference>
<dbReference type="SUPFAM" id="SSF53756">
    <property type="entry name" value="UDP-Glycosyltransferase/glycogen phosphorylase"/>
    <property type="match status" value="1"/>
</dbReference>
<sequence>MIDASRKRIAVLCGLGDGGMEIALVRLLQDLDYNQVSVTLLTAERQGPLLNMLPDQVAVRHCHFTSAFAYAIGVNDFSDCGTIRRSLYRLGRKLLTIASNDKRNLVYDYASSHIDDLPTEHFDAVLDFRGYGSLTTTLGVQLDADFHATWMHDEQMEWLPLAMPYLHGYDKVFCVSESVKHRFVEQASAYADKAEVLYNVLDADDIRRKASQPVPDDFAERPNKLVTLGRLLSQKGIDIAVKAAALLRQRGLDFTWLVLGEGDQRAELETMIHAYGLEHHFILKGRVANPYPYVAATDIYVQPSRYEGYSLALQEARILAKPIVATDIPSSREQITDGHDGILVRPDETALAEGIIRLLNDKSLCATLSSNLQGGRFDYEDQVRRLFTLIDDAKGSTRP</sequence>
<name>A0AAW6A047_9BIFI</name>
<protein>
    <submittedName>
        <fullName evidence="3">Glycosyltransferase</fullName>
    </submittedName>
</protein>
<feature type="domain" description="Glycosyl transferase family 1" evidence="2">
    <location>
        <begin position="218"/>
        <end position="371"/>
    </location>
</feature>
<dbReference type="PANTHER" id="PTHR12526:SF630">
    <property type="entry name" value="GLYCOSYLTRANSFERASE"/>
    <property type="match status" value="1"/>
</dbReference>
<evidence type="ECO:0000313" key="4">
    <source>
        <dbReference type="Proteomes" id="UP001211105"/>
    </source>
</evidence>
<proteinExistence type="predicted"/>
<dbReference type="Proteomes" id="UP001211105">
    <property type="component" value="Unassembled WGS sequence"/>
</dbReference>
<dbReference type="Pfam" id="PF00534">
    <property type="entry name" value="Glycos_transf_1"/>
    <property type="match status" value="1"/>
</dbReference>
<gene>
    <name evidence="3" type="ORF">PL707_06550</name>
</gene>
<dbReference type="PANTHER" id="PTHR12526">
    <property type="entry name" value="GLYCOSYLTRANSFERASE"/>
    <property type="match status" value="1"/>
</dbReference>
<dbReference type="RefSeq" id="WP_081450285.1">
    <property type="nucleotide sequence ID" value="NZ_JADMXZ010000002.1"/>
</dbReference>
<dbReference type="GeneID" id="45583611"/>
<evidence type="ECO:0000313" key="3">
    <source>
        <dbReference type="EMBL" id="MDB1161930.1"/>
    </source>
</evidence>
<comment type="caution">
    <text evidence="3">The sequence shown here is derived from an EMBL/GenBank/DDBJ whole genome shotgun (WGS) entry which is preliminary data.</text>
</comment>